<gene>
    <name evidence="1" type="ORF">PECUL_23A012512</name>
</gene>
<proteinExistence type="predicted"/>
<sequence length="66" mass="7597">MTEAPMSASEEKNSIVRERLSWFGPKQIMELIQQTMAQVDVEIREARAHKLNLCTPPAKPRCRDDN</sequence>
<evidence type="ECO:0000313" key="2">
    <source>
        <dbReference type="Proteomes" id="UP001295444"/>
    </source>
</evidence>
<dbReference type="Proteomes" id="UP001295444">
    <property type="component" value="Chromosome 02"/>
</dbReference>
<name>A0AAD1RHZ5_PELCU</name>
<accession>A0AAD1RHZ5</accession>
<evidence type="ECO:0000313" key="1">
    <source>
        <dbReference type="EMBL" id="CAH2256415.1"/>
    </source>
</evidence>
<dbReference type="EMBL" id="OW240913">
    <property type="protein sequence ID" value="CAH2256415.1"/>
    <property type="molecule type" value="Genomic_DNA"/>
</dbReference>
<reference evidence="1" key="1">
    <citation type="submission" date="2022-03" db="EMBL/GenBank/DDBJ databases">
        <authorList>
            <person name="Alioto T."/>
            <person name="Alioto T."/>
            <person name="Gomez Garrido J."/>
        </authorList>
    </citation>
    <scope>NUCLEOTIDE SEQUENCE</scope>
</reference>
<dbReference type="AlphaFoldDB" id="A0AAD1RHZ5"/>
<protein>
    <submittedName>
        <fullName evidence="1">Uncharacterized protein</fullName>
    </submittedName>
</protein>
<keyword evidence="2" id="KW-1185">Reference proteome</keyword>
<organism evidence="1 2">
    <name type="scientific">Pelobates cultripes</name>
    <name type="common">Western spadefoot toad</name>
    <dbReference type="NCBI Taxonomy" id="61616"/>
    <lineage>
        <taxon>Eukaryota</taxon>
        <taxon>Metazoa</taxon>
        <taxon>Chordata</taxon>
        <taxon>Craniata</taxon>
        <taxon>Vertebrata</taxon>
        <taxon>Euteleostomi</taxon>
        <taxon>Amphibia</taxon>
        <taxon>Batrachia</taxon>
        <taxon>Anura</taxon>
        <taxon>Pelobatoidea</taxon>
        <taxon>Pelobatidae</taxon>
        <taxon>Pelobates</taxon>
    </lineage>
</organism>